<dbReference type="Proteomes" id="UP000032679">
    <property type="component" value="Unassembled WGS sequence"/>
</dbReference>
<comment type="caution">
    <text evidence="3">The sequence shown here is derived from an EMBL/GenBank/DDBJ whole genome shotgun (WGS) entry which is preliminary data.</text>
</comment>
<evidence type="ECO:0000313" key="4">
    <source>
        <dbReference type="Proteomes" id="UP000032679"/>
    </source>
</evidence>
<sequence>MKMLMLALAVLAGISNPIQSAANAALSKTVGPILTVAAVYAVAIVTLVLVAPVLGVGKPAKFAEVPWWAWTAGLCNIIFVLVGTTVTRKIGSATFVVTTLTAAVIVSILLDQFAVMGLPQRSITLWRVLGGGLAVAGVVMVARG</sequence>
<dbReference type="EMBL" id="BALE01000010">
    <property type="protein sequence ID" value="GAN53559.1"/>
    <property type="molecule type" value="Genomic_DNA"/>
</dbReference>
<dbReference type="GO" id="GO:0005886">
    <property type="term" value="C:plasma membrane"/>
    <property type="evidence" value="ECO:0007669"/>
    <property type="project" value="TreeGrafter"/>
</dbReference>
<dbReference type="InterPro" id="IPR006750">
    <property type="entry name" value="YdcZ"/>
</dbReference>
<feature type="chain" id="PRO_5002307931" description="Integral membrane protein" evidence="2">
    <location>
        <begin position="22"/>
        <end position="144"/>
    </location>
</feature>
<dbReference type="RefSeq" id="WP_048847621.1">
    <property type="nucleotide sequence ID" value="NZ_BALE01000010.1"/>
</dbReference>
<keyword evidence="1" id="KW-1133">Transmembrane helix</keyword>
<name>A0A0D6MIS4_9PROT</name>
<feature type="signal peptide" evidence="2">
    <location>
        <begin position="1"/>
        <end position="21"/>
    </location>
</feature>
<gene>
    <name evidence="3" type="ORF">Tasa_010_106</name>
</gene>
<feature type="transmembrane region" description="Helical" evidence="1">
    <location>
        <begin position="30"/>
        <end position="55"/>
    </location>
</feature>
<evidence type="ECO:0000313" key="3">
    <source>
        <dbReference type="EMBL" id="GAN53559.1"/>
    </source>
</evidence>
<dbReference type="PANTHER" id="PTHR34821:SF2">
    <property type="entry name" value="INNER MEMBRANE PROTEIN YDCZ"/>
    <property type="match status" value="1"/>
</dbReference>
<accession>A0A0D6MIS4</accession>
<dbReference type="AlphaFoldDB" id="A0A0D6MIS4"/>
<evidence type="ECO:0000256" key="1">
    <source>
        <dbReference type="SAM" id="Phobius"/>
    </source>
</evidence>
<keyword evidence="1" id="KW-0472">Membrane</keyword>
<feature type="transmembrane region" description="Helical" evidence="1">
    <location>
        <begin position="123"/>
        <end position="142"/>
    </location>
</feature>
<keyword evidence="2" id="KW-0732">Signal</keyword>
<proteinExistence type="predicted"/>
<evidence type="ECO:0008006" key="5">
    <source>
        <dbReference type="Google" id="ProtNLM"/>
    </source>
</evidence>
<dbReference type="Pfam" id="PF04657">
    <property type="entry name" value="DMT_YdcZ"/>
    <property type="match status" value="1"/>
</dbReference>
<keyword evidence="4" id="KW-1185">Reference proteome</keyword>
<dbReference type="PANTHER" id="PTHR34821">
    <property type="entry name" value="INNER MEMBRANE PROTEIN YDCZ"/>
    <property type="match status" value="1"/>
</dbReference>
<feature type="transmembrane region" description="Helical" evidence="1">
    <location>
        <begin position="92"/>
        <end position="111"/>
    </location>
</feature>
<feature type="transmembrane region" description="Helical" evidence="1">
    <location>
        <begin position="67"/>
        <end position="86"/>
    </location>
</feature>
<protein>
    <recommendedName>
        <fullName evidence="5">Integral membrane protein</fullName>
    </recommendedName>
</protein>
<organism evidence="3 4">
    <name type="scientific">Tanticharoenia sakaeratensis NBRC 103193</name>
    <dbReference type="NCBI Taxonomy" id="1231623"/>
    <lineage>
        <taxon>Bacteria</taxon>
        <taxon>Pseudomonadati</taxon>
        <taxon>Pseudomonadota</taxon>
        <taxon>Alphaproteobacteria</taxon>
        <taxon>Acetobacterales</taxon>
        <taxon>Acetobacteraceae</taxon>
        <taxon>Tanticharoenia</taxon>
    </lineage>
</organism>
<keyword evidence="1" id="KW-0812">Transmembrane</keyword>
<reference evidence="3 4" key="1">
    <citation type="submission" date="2012-10" db="EMBL/GenBank/DDBJ databases">
        <title>Genome sequencing of Tanticharoenia sakaeratensis NBRC 103193.</title>
        <authorList>
            <person name="Azuma Y."/>
            <person name="Hadano H."/>
            <person name="Hirakawa H."/>
            <person name="Matsushita K."/>
        </authorList>
    </citation>
    <scope>NUCLEOTIDE SEQUENCE [LARGE SCALE GENOMIC DNA]</scope>
    <source>
        <strain evidence="3 4">NBRC 103193</strain>
    </source>
</reference>
<dbReference type="STRING" id="1231623.Tasa_010_106"/>
<dbReference type="OrthoDB" id="7864805at2"/>
<evidence type="ECO:0000256" key="2">
    <source>
        <dbReference type="SAM" id="SignalP"/>
    </source>
</evidence>